<sequence>VIIIGLHAATLLLFFKDNTKESSQLFCGI</sequence>
<dbReference type="AlphaFoldDB" id="A0A382RC82"/>
<protein>
    <submittedName>
        <fullName evidence="1">Uncharacterized protein</fullName>
    </submittedName>
</protein>
<feature type="non-terminal residue" evidence="1">
    <location>
        <position position="29"/>
    </location>
</feature>
<accession>A0A382RC82</accession>
<dbReference type="EMBL" id="UINC01120389">
    <property type="protein sequence ID" value="SVC94842.1"/>
    <property type="molecule type" value="Genomic_DNA"/>
</dbReference>
<feature type="non-terminal residue" evidence="1">
    <location>
        <position position="1"/>
    </location>
</feature>
<name>A0A382RC82_9ZZZZ</name>
<evidence type="ECO:0000313" key="1">
    <source>
        <dbReference type="EMBL" id="SVC94842.1"/>
    </source>
</evidence>
<proteinExistence type="predicted"/>
<organism evidence="1">
    <name type="scientific">marine metagenome</name>
    <dbReference type="NCBI Taxonomy" id="408172"/>
    <lineage>
        <taxon>unclassified sequences</taxon>
        <taxon>metagenomes</taxon>
        <taxon>ecological metagenomes</taxon>
    </lineage>
</organism>
<reference evidence="1" key="1">
    <citation type="submission" date="2018-05" db="EMBL/GenBank/DDBJ databases">
        <authorList>
            <person name="Lanie J.A."/>
            <person name="Ng W.-L."/>
            <person name="Kazmierczak K.M."/>
            <person name="Andrzejewski T.M."/>
            <person name="Davidsen T.M."/>
            <person name="Wayne K.J."/>
            <person name="Tettelin H."/>
            <person name="Glass J.I."/>
            <person name="Rusch D."/>
            <person name="Podicherti R."/>
            <person name="Tsui H.-C.T."/>
            <person name="Winkler M.E."/>
        </authorList>
    </citation>
    <scope>NUCLEOTIDE SEQUENCE</scope>
</reference>
<gene>
    <name evidence="1" type="ORF">METZ01_LOCUS347696</name>
</gene>